<keyword evidence="1" id="KW-0812">Transmembrane</keyword>
<evidence type="ECO:0000256" key="1">
    <source>
        <dbReference type="SAM" id="Phobius"/>
    </source>
</evidence>
<dbReference type="Proteomes" id="UP000077266">
    <property type="component" value="Unassembled WGS sequence"/>
</dbReference>
<reference evidence="2 3" key="1">
    <citation type="journal article" date="2016" name="Mol. Biol. Evol.">
        <title>Comparative Genomics of Early-Diverging Mushroom-Forming Fungi Provides Insights into the Origins of Lignocellulose Decay Capabilities.</title>
        <authorList>
            <person name="Nagy L.G."/>
            <person name="Riley R."/>
            <person name="Tritt A."/>
            <person name="Adam C."/>
            <person name="Daum C."/>
            <person name="Floudas D."/>
            <person name="Sun H."/>
            <person name="Yadav J.S."/>
            <person name="Pangilinan J."/>
            <person name="Larsson K.H."/>
            <person name="Matsuura K."/>
            <person name="Barry K."/>
            <person name="Labutti K."/>
            <person name="Kuo R."/>
            <person name="Ohm R.A."/>
            <person name="Bhattacharya S.S."/>
            <person name="Shirouzu T."/>
            <person name="Yoshinaga Y."/>
            <person name="Martin F.M."/>
            <person name="Grigoriev I.V."/>
            <person name="Hibbett D.S."/>
        </authorList>
    </citation>
    <scope>NUCLEOTIDE SEQUENCE [LARGE SCALE GENOMIC DNA]</scope>
    <source>
        <strain evidence="2 3">HHB12029</strain>
    </source>
</reference>
<feature type="transmembrane region" description="Helical" evidence="1">
    <location>
        <begin position="12"/>
        <end position="29"/>
    </location>
</feature>
<dbReference type="InParanoid" id="A0A166NHL6"/>
<proteinExistence type="predicted"/>
<name>A0A166NHL6_EXIGL</name>
<sequence>MDDADEEQLLTHGWFVLYLGLLALRTWLISTPLAGRTSSTTFPAPLHGSNLNLCLRRTARHHTTPSQPDSQSSSGVVSHTSPDVLPVIPSAYKRPCYFEVWPTLAKLIGTIFNPLLRRIVRHF</sequence>
<keyword evidence="1" id="KW-0472">Membrane</keyword>
<gene>
    <name evidence="2" type="ORF">EXIGLDRAFT_846795</name>
</gene>
<keyword evidence="3" id="KW-1185">Reference proteome</keyword>
<protein>
    <submittedName>
        <fullName evidence="2">Uncharacterized protein</fullName>
    </submittedName>
</protein>
<accession>A0A166NHL6</accession>
<keyword evidence="1" id="KW-1133">Transmembrane helix</keyword>
<organism evidence="2 3">
    <name type="scientific">Exidia glandulosa HHB12029</name>
    <dbReference type="NCBI Taxonomy" id="1314781"/>
    <lineage>
        <taxon>Eukaryota</taxon>
        <taxon>Fungi</taxon>
        <taxon>Dikarya</taxon>
        <taxon>Basidiomycota</taxon>
        <taxon>Agaricomycotina</taxon>
        <taxon>Agaricomycetes</taxon>
        <taxon>Auriculariales</taxon>
        <taxon>Exidiaceae</taxon>
        <taxon>Exidia</taxon>
    </lineage>
</organism>
<evidence type="ECO:0000313" key="3">
    <source>
        <dbReference type="Proteomes" id="UP000077266"/>
    </source>
</evidence>
<dbReference type="EMBL" id="KV426666">
    <property type="protein sequence ID" value="KZV79172.1"/>
    <property type="molecule type" value="Genomic_DNA"/>
</dbReference>
<dbReference type="AlphaFoldDB" id="A0A166NHL6"/>
<evidence type="ECO:0000313" key="2">
    <source>
        <dbReference type="EMBL" id="KZV79172.1"/>
    </source>
</evidence>